<reference evidence="19" key="1">
    <citation type="submission" date="2025-08" db="UniProtKB">
        <authorList>
            <consortium name="RefSeq"/>
        </authorList>
    </citation>
    <scope>IDENTIFICATION</scope>
    <source>
        <strain evidence="19">11010-0011.00</strain>
        <tissue evidence="19">Whole body</tissue>
    </source>
</reference>
<dbReference type="Pfam" id="PF07645">
    <property type="entry name" value="EGF_CA"/>
    <property type="match status" value="1"/>
</dbReference>
<feature type="disulfide bond" evidence="13">
    <location>
        <begin position="1081"/>
        <end position="1099"/>
    </location>
</feature>
<dbReference type="SMART" id="SM00179">
    <property type="entry name" value="EGF_CA"/>
    <property type="match status" value="5"/>
</dbReference>
<feature type="disulfide bond" evidence="13">
    <location>
        <begin position="990"/>
        <end position="1008"/>
    </location>
</feature>
<organism evidence="18 19">
    <name type="scientific">Drosophila lebanonensis</name>
    <name type="common">Fruit fly</name>
    <name type="synonym">Scaptodrosophila lebanonensis</name>
    <dbReference type="NCBI Taxonomy" id="7225"/>
    <lineage>
        <taxon>Eukaryota</taxon>
        <taxon>Metazoa</taxon>
        <taxon>Ecdysozoa</taxon>
        <taxon>Arthropoda</taxon>
        <taxon>Hexapoda</taxon>
        <taxon>Insecta</taxon>
        <taxon>Pterygota</taxon>
        <taxon>Neoptera</taxon>
        <taxon>Endopterygota</taxon>
        <taxon>Diptera</taxon>
        <taxon>Brachycera</taxon>
        <taxon>Muscomorpha</taxon>
        <taxon>Ephydroidea</taxon>
        <taxon>Drosophilidae</taxon>
        <taxon>Scaptodrosophila</taxon>
    </lineage>
</organism>
<evidence type="ECO:0000256" key="4">
    <source>
        <dbReference type="ARBA" id="ARBA00022692"/>
    </source>
</evidence>
<feature type="disulfide bond" evidence="13">
    <location>
        <begin position="1122"/>
        <end position="1134"/>
    </location>
</feature>
<dbReference type="Gene3D" id="4.10.400.10">
    <property type="entry name" value="Low-density Lipoprotein Receptor"/>
    <property type="match status" value="13"/>
</dbReference>
<evidence type="ECO:0000259" key="17">
    <source>
        <dbReference type="PROSITE" id="PS50026"/>
    </source>
</evidence>
<dbReference type="GeneID" id="115627413"/>
<dbReference type="CDD" id="cd00112">
    <property type="entry name" value="LDLa"/>
    <property type="match status" value="12"/>
</dbReference>
<evidence type="ECO:0000256" key="16">
    <source>
        <dbReference type="SAM" id="Phobius"/>
    </source>
</evidence>
<dbReference type="PROSITE" id="PS00010">
    <property type="entry name" value="ASX_HYDROXYL"/>
    <property type="match status" value="2"/>
</dbReference>
<dbReference type="PROSITE" id="PS01187">
    <property type="entry name" value="EGF_CA"/>
    <property type="match status" value="2"/>
</dbReference>
<feature type="disulfide bond" evidence="13">
    <location>
        <begin position="68"/>
        <end position="86"/>
    </location>
</feature>
<keyword evidence="7 16" id="KW-1133">Transmembrane helix</keyword>
<dbReference type="GO" id="GO:0005886">
    <property type="term" value="C:plasma membrane"/>
    <property type="evidence" value="ECO:0007669"/>
    <property type="project" value="TreeGrafter"/>
</dbReference>
<dbReference type="Pfam" id="PF00057">
    <property type="entry name" value="Ldl_recept_a"/>
    <property type="match status" value="11"/>
</dbReference>
<comment type="subcellular location">
    <subcellularLocation>
        <location evidence="1">Membrane</location>
        <topology evidence="1">Single-pass type I membrane protein</topology>
    </subcellularLocation>
</comment>
<feature type="disulfide bond" evidence="13">
    <location>
        <begin position="122"/>
        <end position="137"/>
    </location>
</feature>
<dbReference type="SUPFAM" id="SSF57424">
    <property type="entry name" value="LDL receptor-like module"/>
    <property type="match status" value="13"/>
</dbReference>
<evidence type="ECO:0000256" key="11">
    <source>
        <dbReference type="ARBA" id="ARBA00023180"/>
    </source>
</evidence>
<keyword evidence="4 16" id="KW-0812">Transmembrane</keyword>
<dbReference type="SMART" id="SM00192">
    <property type="entry name" value="LDLa"/>
    <property type="match status" value="13"/>
</dbReference>
<keyword evidence="10 19" id="KW-0675">Receptor</keyword>
<protein>
    <submittedName>
        <fullName evidence="19">Vitellogenin receptor isoform X1</fullName>
    </submittedName>
</protein>
<feature type="domain" description="EGF-like" evidence="17">
    <location>
        <begin position="277"/>
        <end position="314"/>
    </location>
</feature>
<dbReference type="PROSITE" id="PS01186">
    <property type="entry name" value="EGF_2"/>
    <property type="match status" value="1"/>
</dbReference>
<feature type="disulfide bond" evidence="13">
    <location>
        <begin position="1129"/>
        <end position="1147"/>
    </location>
</feature>
<evidence type="ECO:0000313" key="19">
    <source>
        <dbReference type="RefSeq" id="XP_030378934.1"/>
    </source>
</evidence>
<keyword evidence="2 12" id="KW-0245">EGF-like domain</keyword>
<gene>
    <name evidence="19" type="primary">LOC115627413</name>
</gene>
<feature type="disulfide bond" evidence="13">
    <location>
        <begin position="1074"/>
        <end position="1086"/>
    </location>
</feature>
<dbReference type="InterPro" id="IPR018097">
    <property type="entry name" value="EGF_Ca-bd_CS"/>
</dbReference>
<dbReference type="InterPro" id="IPR001881">
    <property type="entry name" value="EGF-like_Ca-bd_dom"/>
</dbReference>
<feature type="disulfide bond" evidence="13">
    <location>
        <begin position="1277"/>
        <end position="1292"/>
    </location>
</feature>
<dbReference type="Pfam" id="PF00058">
    <property type="entry name" value="Ldl_recept_b"/>
    <property type="match status" value="3"/>
</dbReference>
<feature type="disulfide bond" evidence="13">
    <location>
        <begin position="1181"/>
        <end position="1196"/>
    </location>
</feature>
<dbReference type="PANTHER" id="PTHR22722">
    <property type="entry name" value="LOW-DENSITY LIPOPROTEIN RECEPTOR-RELATED PROTEIN 2-RELATED"/>
    <property type="match status" value="1"/>
</dbReference>
<evidence type="ECO:0000256" key="6">
    <source>
        <dbReference type="ARBA" id="ARBA00022737"/>
    </source>
</evidence>
<feature type="repeat" description="LDL-receptor class B" evidence="14">
    <location>
        <begin position="492"/>
        <end position="535"/>
    </location>
</feature>
<dbReference type="CTD" id="32367"/>
<dbReference type="InterPro" id="IPR051221">
    <property type="entry name" value="LDLR-related"/>
</dbReference>
<accession>A0A6J2TS87</accession>
<evidence type="ECO:0000256" key="14">
    <source>
        <dbReference type="PROSITE-ProRule" id="PRU00461"/>
    </source>
</evidence>
<dbReference type="GO" id="GO:0006897">
    <property type="term" value="P:endocytosis"/>
    <property type="evidence" value="ECO:0007669"/>
    <property type="project" value="UniProtKB-KW"/>
</dbReference>
<dbReference type="Proteomes" id="UP000504634">
    <property type="component" value="Unplaced"/>
</dbReference>
<dbReference type="SMART" id="SM00181">
    <property type="entry name" value="EGF"/>
    <property type="match status" value="8"/>
</dbReference>
<dbReference type="InterPro" id="IPR036055">
    <property type="entry name" value="LDL_receptor-like_sf"/>
</dbReference>
<evidence type="ECO:0000256" key="8">
    <source>
        <dbReference type="ARBA" id="ARBA00023136"/>
    </source>
</evidence>
<dbReference type="RefSeq" id="XP_030378934.1">
    <property type="nucleotide sequence ID" value="XM_030523074.1"/>
</dbReference>
<feature type="disulfide bond" evidence="13">
    <location>
        <begin position="218"/>
        <end position="233"/>
    </location>
</feature>
<evidence type="ECO:0000256" key="13">
    <source>
        <dbReference type="PROSITE-ProRule" id="PRU00124"/>
    </source>
</evidence>
<keyword evidence="9 13" id="KW-1015">Disulfide bond</keyword>
<feature type="domain" description="EGF-like" evidence="17">
    <location>
        <begin position="319"/>
        <end position="359"/>
    </location>
</feature>
<evidence type="ECO:0000256" key="10">
    <source>
        <dbReference type="ARBA" id="ARBA00023170"/>
    </source>
</evidence>
<dbReference type="PROSITE" id="PS50068">
    <property type="entry name" value="LDLRA_2"/>
    <property type="match status" value="13"/>
</dbReference>
<evidence type="ECO:0000256" key="5">
    <source>
        <dbReference type="ARBA" id="ARBA00022729"/>
    </source>
</evidence>
<dbReference type="FunFam" id="2.10.25.10:FF:000119">
    <property type="entry name" value="vitamin K-dependent protein S"/>
    <property type="match status" value="1"/>
</dbReference>
<evidence type="ECO:0000256" key="12">
    <source>
        <dbReference type="PROSITE-ProRule" id="PRU00076"/>
    </source>
</evidence>
<feature type="repeat" description="LDL-receptor class B" evidence="14">
    <location>
        <begin position="404"/>
        <end position="448"/>
    </location>
</feature>
<keyword evidence="11" id="KW-0325">Glycoprotein</keyword>
<feature type="disulfide bond" evidence="13">
    <location>
        <begin position="1315"/>
        <end position="1327"/>
    </location>
</feature>
<feature type="disulfide bond" evidence="13">
    <location>
        <begin position="1238"/>
        <end position="1253"/>
    </location>
</feature>
<dbReference type="PROSITE" id="PS51120">
    <property type="entry name" value="LDLRB"/>
    <property type="match status" value="3"/>
</dbReference>
<dbReference type="InterPro" id="IPR049883">
    <property type="entry name" value="NOTCH1_EGF-like"/>
</dbReference>
<proteinExistence type="predicted"/>
<evidence type="ECO:0000313" key="18">
    <source>
        <dbReference type="Proteomes" id="UP000504634"/>
    </source>
</evidence>
<evidence type="ECO:0000256" key="7">
    <source>
        <dbReference type="ARBA" id="ARBA00022989"/>
    </source>
</evidence>
<sequence>MAETLKLLRHQHHHHQSHCHVRVQFLRRTCPWHRLLRLAALLLLLCGSPAAATPGSANTRCDADRFQCRDGSCILQAKMCDGRRDCPDNTDELECDYKLCRQPHWFQCAQPHGACLSAELKCNGIDNCPGGEDELDCPERPQRPGGSKPTGNTKRNCSVYEYTCQTERSCIPLDFMCDGKRDCRDGSDELDGCKQAQTKCTGFFCSNNKCLERKQWVCDGVDDCGDGSDEHGCVELCKPELGKFMCRNQAACLSLDLVCNGKADCTDSSDESESCHAKPDCSSKQCPAGAKCQMMPTSGAECYCPPGFRQARFQNVCEDVNECQEREDVCSQSCENTSGGYRCTCASGYQLDANNRTCRGQGEEEPLLLYTTQMAVMGVHLRQQRVFTVASNLTKVIGVAYDGGYIYWTNIQNEAESIVRAKPDGSMAEILLTSGLDAPEDLAVDWLTDNIYFSDNIMRHIAVCSNDGMTCVVLVTKDVHQPRGIALWPQRGQMFWTDWGSKPMIARASMDGMHSLPIVTENIHWPNGIALDMHQERIYWVDAKLGTVESVRSDGTGRHTVLDGMLKHPYGLALFEDDLYWSDWGTKSVHVCDKFTGKRHRVITRDRTIYAVHVYHPAKQPRLSHACLSSRCSHLCLLAESNSFTCACPDGMRLSEDQRRCVKSAKRQRLFVGLRNVLLEIEHTAFGRHVVSAHHTLPYVVNELAYNSVNGSVFIADNVQRTLVEFDPVQHTLSVLTTGNIGNVTALAFDELAHNLYWSDAERHVIEVMSLRTHQRAIVRFFAGLEAPIGLSVMPADGFMYVALRARRHVHIDQLALSGHGPQTHVFDDEIGDDDIKMTSDHTSHTLFWSDSDTGRISFTDYRSAHAYPFRGKLRRPYAIALVDQDLFWTELGSQAVYWTHKSNMGPKKRIDIEATKDAFAHALPTRIPLAASMPVSREDHPCQHNNGGCSHVCVSDVRFMSACLCPAGFVYRDAMNRSCIEALDCEFRCRSGECLTLSHRCNGRKDCPDNSDESGCEAIGDRRRPKVICAISEFSCHDSLQCLKMDKRCDGHVDCHDKSDELHCANFDKTKRCHNHQHACDNGKCVDYSVMCDGRNDCGDNSDESHCKRPIGPGTDARPPCGAGFFQCTSGSCIASSWECDGKIDCSDASDEHDKCGTRECPAHMHRCLLGQCLDARLVCDGHNDCGDQSDELNCDLATGRRKPTVGSSSISCGNETTPMFQCSSNLQLCLDPAVKCNGTAECPRGEDEHDCGEVCSIYEFQCLDSKQCIRMDFRCDKERDCVDGSDELDCASFRNATATGNSSMPWTSTERACKPHMFDCKDGECVEMSRVCNSFADCASGIDEGPQCASACRATTGRAVCEHKCRATPTGAVCSCFEGYRLDSDLRSCIDVDECAEQEPCAQLCENTLGSYSCQCYPDFMLRQDRVSCKSIESSATLLFTSYNEVRNMSEQPMSLSVAWSANDTRINGFDINMRQQLAYFSSEDEDVIYQLDLRTGRVLAGLSVVSPTKMALDWVANNLYVISRTSPHQIRACSFTAKMCGRILDAPARFNIKTLTIDAYHRRLFYVTVRAESFGHPQSQISMARLDGSKREAIAHKSSSYVTALALDPHKQMLYYVDLHTRTLESISYRTRGGPSRKPRILLQKGNAVLHPSGLSVYENYAYIVNIGSKEAVRCQLYASRACKAFNLNILNAEDILVAGQSRQPMPESNPCQHAHCKGMCVQASFGYECMCGDAVIAEGSHCAHTNRNEITKGALLAKMDGGEVEHKTSSHIWLITVVGLFLILGALGGYMYYRQQRGHRDLNINLHFQNPLATLGSKSMASDTSTATSSTSNNSHATTAASFTAERETMQFGMASIQRFWRGRPSAPHEMGSEILLETARADEIHALGKSRTGSVPNVMVAGDGNDPADSGLYGGGYAGDDAHARLVP</sequence>
<evidence type="ECO:0000256" key="9">
    <source>
        <dbReference type="ARBA" id="ARBA00023157"/>
    </source>
</evidence>
<feature type="disulfide bond" evidence="13">
    <location>
        <begin position="61"/>
        <end position="73"/>
    </location>
</feature>
<evidence type="ECO:0000256" key="1">
    <source>
        <dbReference type="ARBA" id="ARBA00004479"/>
    </source>
</evidence>
<dbReference type="Gene3D" id="2.10.25.10">
    <property type="entry name" value="Laminin"/>
    <property type="match status" value="4"/>
</dbReference>
<dbReference type="SMART" id="SM00135">
    <property type="entry name" value="LY"/>
    <property type="match status" value="10"/>
</dbReference>
<feature type="repeat" description="LDL-receptor class B" evidence="14">
    <location>
        <begin position="536"/>
        <end position="578"/>
    </location>
</feature>
<dbReference type="InterPro" id="IPR000033">
    <property type="entry name" value="LDLR_classB_rpt"/>
</dbReference>
<dbReference type="CDD" id="cd00054">
    <property type="entry name" value="EGF_CA"/>
    <property type="match status" value="1"/>
</dbReference>
<dbReference type="PANTHER" id="PTHR22722:SF14">
    <property type="entry name" value="MEGALIN, ISOFORM A"/>
    <property type="match status" value="1"/>
</dbReference>
<keyword evidence="6" id="KW-0677">Repeat</keyword>
<dbReference type="InterPro" id="IPR023415">
    <property type="entry name" value="LDLR_class-A_CS"/>
</dbReference>
<dbReference type="GO" id="GO:0043235">
    <property type="term" value="C:receptor complex"/>
    <property type="evidence" value="ECO:0007669"/>
    <property type="project" value="TreeGrafter"/>
</dbReference>
<feature type="transmembrane region" description="Helical" evidence="16">
    <location>
        <begin position="1776"/>
        <end position="1797"/>
    </location>
</feature>
<evidence type="ECO:0000256" key="15">
    <source>
        <dbReference type="SAM" id="MobiDB-lite"/>
    </source>
</evidence>
<evidence type="ECO:0000256" key="3">
    <source>
        <dbReference type="ARBA" id="ARBA00022583"/>
    </source>
</evidence>
<feature type="disulfide bond" evidence="13">
    <location>
        <begin position="1050"/>
        <end position="1065"/>
    </location>
</feature>
<comment type="caution">
    <text evidence="12">Lacks conserved residue(s) required for the propagation of feature annotation.</text>
</comment>
<dbReference type="Pfam" id="PF12662">
    <property type="entry name" value="cEGF"/>
    <property type="match status" value="1"/>
</dbReference>
<dbReference type="GO" id="GO:0005041">
    <property type="term" value="F:low-density lipoprotein particle receptor activity"/>
    <property type="evidence" value="ECO:0007669"/>
    <property type="project" value="TreeGrafter"/>
</dbReference>
<dbReference type="GO" id="GO:0005509">
    <property type="term" value="F:calcium ion binding"/>
    <property type="evidence" value="ECO:0007669"/>
    <property type="project" value="InterPro"/>
</dbReference>
<dbReference type="InterPro" id="IPR000152">
    <property type="entry name" value="EGF-type_Asp/Asn_hydroxyl_site"/>
</dbReference>
<keyword evidence="18" id="KW-1185">Reference proteome</keyword>
<dbReference type="PRINTS" id="PR00261">
    <property type="entry name" value="LDLRECEPTOR"/>
</dbReference>
<keyword evidence="5" id="KW-0732">Signal</keyword>
<feature type="disulfide bond" evidence="13">
    <location>
        <begin position="1093"/>
        <end position="1108"/>
    </location>
</feature>
<dbReference type="InterPro" id="IPR002172">
    <property type="entry name" value="LDrepeatLR_classA_rpt"/>
</dbReference>
<feature type="disulfide bond" evidence="13">
    <location>
        <begin position="1162"/>
        <end position="1174"/>
    </location>
</feature>
<dbReference type="PROSITE" id="PS01209">
    <property type="entry name" value="LDLRA_1"/>
    <property type="match status" value="9"/>
</dbReference>
<dbReference type="SUPFAM" id="SSF63825">
    <property type="entry name" value="YWTD domain"/>
    <property type="match status" value="3"/>
</dbReference>
<evidence type="ECO:0000256" key="2">
    <source>
        <dbReference type="ARBA" id="ARBA00022536"/>
    </source>
</evidence>
<dbReference type="Gene3D" id="2.120.10.30">
    <property type="entry name" value="TolB, C-terminal domain"/>
    <property type="match status" value="3"/>
</dbReference>
<dbReference type="FunFam" id="2.10.25.10:FF:000009">
    <property type="entry name" value="Low-density lipoprotein receptor isoform 1"/>
    <property type="match status" value="1"/>
</dbReference>
<feature type="disulfide bond" evidence="13">
    <location>
        <begin position="1169"/>
        <end position="1187"/>
    </location>
</feature>
<dbReference type="FunFam" id="2.120.10.30:FF:000241">
    <property type="entry name" value="Low-density lipoprotein receptor-related protein 6"/>
    <property type="match status" value="1"/>
</dbReference>
<dbReference type="SUPFAM" id="SSF57196">
    <property type="entry name" value="EGF/Laminin"/>
    <property type="match status" value="5"/>
</dbReference>
<dbReference type="InterPro" id="IPR000742">
    <property type="entry name" value="EGF"/>
</dbReference>
<dbReference type="InterPro" id="IPR026823">
    <property type="entry name" value="cEGF"/>
</dbReference>
<keyword evidence="8 16" id="KW-0472">Membrane</keyword>
<dbReference type="PROSITE" id="PS50026">
    <property type="entry name" value="EGF_3"/>
    <property type="match status" value="2"/>
</dbReference>
<dbReference type="InterPro" id="IPR011042">
    <property type="entry name" value="6-blade_b-propeller_TolB-like"/>
</dbReference>
<name>A0A6J2TS87_DROLE</name>
<feature type="disulfide bond" evidence="13">
    <location>
        <begin position="1322"/>
        <end position="1340"/>
    </location>
</feature>
<keyword evidence="3" id="KW-0254">Endocytosis</keyword>
<feature type="region of interest" description="Disordered" evidence="15">
    <location>
        <begin position="1823"/>
        <end position="1844"/>
    </location>
</feature>
<feature type="disulfide bond" evidence="13">
    <location>
        <begin position="1002"/>
        <end position="1017"/>
    </location>
</feature>
<dbReference type="FunFam" id="4.10.400.10:FF:000065">
    <property type="entry name" value="Transmembrane protease serine 7"/>
    <property type="match status" value="2"/>
</dbReference>
<dbReference type="OrthoDB" id="8831087at2759"/>
<feature type="disulfide bond" evidence="13">
    <location>
        <begin position="80"/>
        <end position="95"/>
    </location>
</feature>